<dbReference type="InterPro" id="IPR029063">
    <property type="entry name" value="SAM-dependent_MTases_sf"/>
</dbReference>
<dbReference type="InterPro" id="IPR041698">
    <property type="entry name" value="Methyltransf_25"/>
</dbReference>
<evidence type="ECO:0000313" key="2">
    <source>
        <dbReference type="EMBL" id="SAI70220.1"/>
    </source>
</evidence>
<dbReference type="AlphaFoldDB" id="A0A157SIE4"/>
<dbReference type="PATRIC" id="fig|123899.6.peg.2107"/>
<keyword evidence="2" id="KW-0808">Transferase</keyword>
<dbReference type="Proteomes" id="UP000076825">
    <property type="component" value="Chromosome 1"/>
</dbReference>
<dbReference type="GeneID" id="56590614"/>
<feature type="domain" description="Methyltransferase" evidence="1">
    <location>
        <begin position="120"/>
        <end position="212"/>
    </location>
</feature>
<evidence type="ECO:0000259" key="1">
    <source>
        <dbReference type="Pfam" id="PF13649"/>
    </source>
</evidence>
<dbReference type="Pfam" id="PF13649">
    <property type="entry name" value="Methyltransf_25"/>
    <property type="match status" value="1"/>
</dbReference>
<dbReference type="GO" id="GO:0008168">
    <property type="term" value="F:methyltransferase activity"/>
    <property type="evidence" value="ECO:0007669"/>
    <property type="project" value="UniProtKB-KW"/>
</dbReference>
<dbReference type="Gene3D" id="3.40.50.150">
    <property type="entry name" value="Vaccinia Virus protein VP39"/>
    <property type="match status" value="1"/>
</dbReference>
<dbReference type="RefSeq" id="WP_063491908.1">
    <property type="nucleotide sequence ID" value="NZ_CP016340.1"/>
</dbReference>
<reference evidence="2 3" key="1">
    <citation type="submission" date="2016-04" db="EMBL/GenBank/DDBJ databases">
        <authorList>
            <consortium name="Pathogen Informatics"/>
        </authorList>
    </citation>
    <scope>NUCLEOTIDE SEQUENCE [LARGE SCALE GENOMIC DNA]</scope>
    <source>
        <strain evidence="2 3">H044680328</strain>
    </source>
</reference>
<dbReference type="KEGG" id="btrm:SAMEA390648702111"/>
<keyword evidence="2" id="KW-0489">Methyltransferase</keyword>
<protein>
    <submittedName>
        <fullName evidence="2">Methyltransferase domain</fullName>
    </submittedName>
</protein>
<accession>A0A157SIE4</accession>
<organism evidence="2 3">
    <name type="scientific">Bordetella trematum</name>
    <dbReference type="NCBI Taxonomy" id="123899"/>
    <lineage>
        <taxon>Bacteria</taxon>
        <taxon>Pseudomonadati</taxon>
        <taxon>Pseudomonadota</taxon>
        <taxon>Betaproteobacteria</taxon>
        <taxon>Burkholderiales</taxon>
        <taxon>Alcaligenaceae</taxon>
        <taxon>Bordetella</taxon>
    </lineage>
</organism>
<dbReference type="STRING" id="123899.SAMEA3906487_02111"/>
<proteinExistence type="predicted"/>
<keyword evidence="3" id="KW-1185">Reference proteome</keyword>
<gene>
    <name evidence="2" type="ORF">SAMEA3906487_02111</name>
</gene>
<dbReference type="OrthoDB" id="5621386at2"/>
<dbReference type="SUPFAM" id="SSF53335">
    <property type="entry name" value="S-adenosyl-L-methionine-dependent methyltransferases"/>
    <property type="match status" value="1"/>
</dbReference>
<dbReference type="EMBL" id="LT546645">
    <property type="protein sequence ID" value="SAI70220.1"/>
    <property type="molecule type" value="Genomic_DNA"/>
</dbReference>
<dbReference type="GO" id="GO:0032259">
    <property type="term" value="P:methylation"/>
    <property type="evidence" value="ECO:0007669"/>
    <property type="project" value="UniProtKB-KW"/>
</dbReference>
<dbReference type="CDD" id="cd02440">
    <property type="entry name" value="AdoMet_MTases"/>
    <property type="match status" value="1"/>
</dbReference>
<dbReference type="eggNOG" id="COG2226">
    <property type="taxonomic scope" value="Bacteria"/>
</dbReference>
<evidence type="ECO:0000313" key="3">
    <source>
        <dbReference type="Proteomes" id="UP000076825"/>
    </source>
</evidence>
<name>A0A157SIE4_9BORD</name>
<sequence>MSYAAANLSHGRTRSLPAVRERLLQLGDLPDWPVSRQLDLLETVADSELGAFLLQHGGLDAYWTDVVVGYRPGDPDAGAGERLLLERLPAALATRERFALSTRLLQAALAPDVALGSLPCGTLSDLLALDYRHAPGAQLSGLDLDAAVLATARHRAARRGLPVELVQGCAWQTTLPGPLDVLSCHGLSIYEPDSTRLLDLYRRCAAPLKPGGLLITSFMTPPPGLPTPSPWRLQALQAEDLMLQQVLFSRLADVRYSAWRTHDETQALLREAGFAEIVFHEDRACMFPVVSARRC</sequence>